<dbReference type="Pfam" id="PF07690">
    <property type="entry name" value="MFS_1"/>
    <property type="match status" value="1"/>
</dbReference>
<feature type="transmembrane region" description="Helical" evidence="19">
    <location>
        <begin position="226"/>
        <end position="247"/>
    </location>
</feature>
<dbReference type="GO" id="GO:0020037">
    <property type="term" value="F:heme binding"/>
    <property type="evidence" value="ECO:0007669"/>
    <property type="project" value="TreeGrafter"/>
</dbReference>
<dbReference type="GO" id="GO:0097037">
    <property type="term" value="P:heme export"/>
    <property type="evidence" value="ECO:0007669"/>
    <property type="project" value="TreeGrafter"/>
</dbReference>
<evidence type="ECO:0000256" key="11">
    <source>
        <dbReference type="ARBA" id="ARBA00035075"/>
    </source>
</evidence>
<evidence type="ECO:0000256" key="10">
    <source>
        <dbReference type="ARBA" id="ARBA00023180"/>
    </source>
</evidence>
<name>A0A6A7FVC5_9CRUS</name>
<dbReference type="InterPro" id="IPR049680">
    <property type="entry name" value="FLVCR1-2_SLC49-like"/>
</dbReference>
<evidence type="ECO:0000256" key="1">
    <source>
        <dbReference type="ARBA" id="ARBA00004651"/>
    </source>
</evidence>
<comment type="catalytic activity">
    <reaction evidence="11">
        <text>heme b(in) = heme b(out)</text>
        <dbReference type="Rhea" id="RHEA:75443"/>
        <dbReference type="ChEBI" id="CHEBI:60344"/>
    </reaction>
</comment>
<dbReference type="GO" id="GO:0031966">
    <property type="term" value="C:mitochondrial membrane"/>
    <property type="evidence" value="ECO:0007669"/>
    <property type="project" value="UniProtKB-ARBA"/>
</dbReference>
<feature type="transmembrane region" description="Helical" evidence="19">
    <location>
        <begin position="360"/>
        <end position="378"/>
    </location>
</feature>
<evidence type="ECO:0000256" key="18">
    <source>
        <dbReference type="SAM" id="MobiDB-lite"/>
    </source>
</evidence>
<protein>
    <recommendedName>
        <fullName evidence="16">Choline/ethanolamine transporter FLVCR1</fullName>
    </recommendedName>
    <alternativeName>
        <fullName evidence="17">Heme transporter FLVCR1</fullName>
    </alternativeName>
</protein>
<evidence type="ECO:0000256" key="17">
    <source>
        <dbReference type="ARBA" id="ARBA00080886"/>
    </source>
</evidence>
<evidence type="ECO:0000256" key="8">
    <source>
        <dbReference type="ARBA" id="ARBA00023136"/>
    </source>
</evidence>
<feature type="transmembrane region" description="Helical" evidence="19">
    <location>
        <begin position="267"/>
        <end position="288"/>
    </location>
</feature>
<comment type="subcellular location">
    <subcellularLocation>
        <location evidence="1">Cell membrane</location>
        <topology evidence="1">Multi-pass membrane protein</topology>
    </subcellularLocation>
</comment>
<keyword evidence="8 19" id="KW-0472">Membrane</keyword>
<evidence type="ECO:0000256" key="5">
    <source>
        <dbReference type="ARBA" id="ARBA00022692"/>
    </source>
</evidence>
<evidence type="ECO:0000256" key="9">
    <source>
        <dbReference type="ARBA" id="ARBA00023170"/>
    </source>
</evidence>
<dbReference type="AlphaFoldDB" id="A0A6A7FVC5"/>
<feature type="transmembrane region" description="Helical" evidence="19">
    <location>
        <begin position="100"/>
        <end position="118"/>
    </location>
</feature>
<evidence type="ECO:0000256" key="14">
    <source>
        <dbReference type="ARBA" id="ARBA00046338"/>
    </source>
</evidence>
<keyword evidence="5 19" id="KW-0812">Transmembrane</keyword>
<evidence type="ECO:0000256" key="2">
    <source>
        <dbReference type="ARBA" id="ARBA00022448"/>
    </source>
</evidence>
<dbReference type="Gene3D" id="1.20.1250.20">
    <property type="entry name" value="MFS general substrate transporter like domains"/>
    <property type="match status" value="2"/>
</dbReference>
<reference evidence="21" key="1">
    <citation type="submission" date="2017-11" db="EMBL/GenBank/DDBJ databases">
        <title>The sensing device of the deep-sea amphipod.</title>
        <authorList>
            <person name="Kobayashi H."/>
            <person name="Nagahama T."/>
            <person name="Arai W."/>
            <person name="Sasagawa Y."/>
            <person name="Umeda M."/>
            <person name="Hayashi T."/>
            <person name="Nikaido I."/>
            <person name="Watanabe H."/>
            <person name="Oguri K."/>
            <person name="Kitazato H."/>
            <person name="Fujioka K."/>
            <person name="Kido Y."/>
            <person name="Takami H."/>
        </authorList>
    </citation>
    <scope>NUCLEOTIDE SEQUENCE</scope>
    <source>
        <tissue evidence="21">Whole body</tissue>
    </source>
</reference>
<dbReference type="GO" id="GO:0043249">
    <property type="term" value="P:erythrocyte maturation"/>
    <property type="evidence" value="ECO:0007669"/>
    <property type="project" value="UniProtKB-KW"/>
</dbReference>
<dbReference type="GO" id="GO:0005886">
    <property type="term" value="C:plasma membrane"/>
    <property type="evidence" value="ECO:0007669"/>
    <property type="project" value="UniProtKB-SubCell"/>
</dbReference>
<dbReference type="InterPro" id="IPR020846">
    <property type="entry name" value="MFS_dom"/>
</dbReference>
<feature type="transmembrane region" description="Helical" evidence="19">
    <location>
        <begin position="324"/>
        <end position="348"/>
    </location>
</feature>
<feature type="transmembrane region" description="Helical" evidence="19">
    <location>
        <begin position="390"/>
        <end position="409"/>
    </location>
</feature>
<proteinExistence type="evidence at transcript level"/>
<keyword evidence="3" id="KW-1003">Cell membrane</keyword>
<evidence type="ECO:0000256" key="15">
    <source>
        <dbReference type="ARBA" id="ARBA00060240"/>
    </source>
</evidence>
<comment type="catalytic activity">
    <reaction evidence="12">
        <text>choline(out) = choline(in)</text>
        <dbReference type="Rhea" id="RHEA:32751"/>
        <dbReference type="ChEBI" id="CHEBI:15354"/>
    </reaction>
</comment>
<comment type="catalytic activity">
    <reaction evidence="13">
        <text>ethanolamine(in) = ethanolamine(out)</text>
        <dbReference type="Rhea" id="RHEA:32747"/>
        <dbReference type="ChEBI" id="CHEBI:57603"/>
    </reaction>
</comment>
<dbReference type="InterPro" id="IPR036259">
    <property type="entry name" value="MFS_trans_sf"/>
</dbReference>
<accession>A0A6A7FVC5</accession>
<feature type="transmembrane region" description="Helical" evidence="19">
    <location>
        <begin position="164"/>
        <end position="182"/>
    </location>
</feature>
<comment type="function">
    <text evidence="15">Uniporter that mediates the transport of extracellular choline and ethanolamine into cells, thereby playing a key role in phospholipid biosynthesis. Choline and ethanolamine are the precursors of phosphatidylcholine and phosphatidylethanolamine, respectively, the two most abundant phospholipids. Transport is not coupled with proton transport and is exclusively driven by the choline (or ethanolamine) gradient across the plasma membrane. Also acts as a heme b transporter that mediates heme efflux from the cytoplasm to the extracellular compartment.</text>
</comment>
<keyword evidence="4" id="KW-0597">Phosphoprotein</keyword>
<dbReference type="FunFam" id="1.20.1250.20:FF:000184">
    <property type="entry name" value="Feline leukemia virus subgroup C receptor-related protein 1"/>
    <property type="match status" value="1"/>
</dbReference>
<dbReference type="PANTHER" id="PTHR10924:SF4">
    <property type="entry name" value="GH15861P"/>
    <property type="match status" value="1"/>
</dbReference>
<organism evidence="21">
    <name type="scientific">Hirondellea gigas</name>
    <dbReference type="NCBI Taxonomy" id="1518452"/>
    <lineage>
        <taxon>Eukaryota</taxon>
        <taxon>Metazoa</taxon>
        <taxon>Ecdysozoa</taxon>
        <taxon>Arthropoda</taxon>
        <taxon>Crustacea</taxon>
        <taxon>Multicrustacea</taxon>
        <taxon>Malacostraca</taxon>
        <taxon>Eumalacostraca</taxon>
        <taxon>Peracarida</taxon>
        <taxon>Amphipoda</taxon>
        <taxon>Amphilochidea</taxon>
        <taxon>Lysianassida</taxon>
        <taxon>Lysianassidira</taxon>
        <taxon>Lysianassoidea</taxon>
        <taxon>Lysianassidae</taxon>
        <taxon>Hirondellea</taxon>
    </lineage>
</organism>
<feature type="transmembrane region" description="Helical" evidence="19">
    <location>
        <begin position="455"/>
        <end position="476"/>
    </location>
</feature>
<evidence type="ECO:0000256" key="19">
    <source>
        <dbReference type="SAM" id="Phobius"/>
    </source>
</evidence>
<feature type="transmembrane region" description="Helical" evidence="19">
    <location>
        <begin position="415"/>
        <end position="435"/>
    </location>
</feature>
<evidence type="ECO:0000256" key="16">
    <source>
        <dbReference type="ARBA" id="ARBA00068050"/>
    </source>
</evidence>
<dbReference type="GO" id="GO:0015232">
    <property type="term" value="F:heme transmembrane transporter activity"/>
    <property type="evidence" value="ECO:0007669"/>
    <property type="project" value="UniProtKB-ARBA"/>
</dbReference>
<dbReference type="GO" id="GO:0006783">
    <property type="term" value="P:heme biosynthetic process"/>
    <property type="evidence" value="ECO:0007669"/>
    <property type="project" value="UniProtKB-ARBA"/>
</dbReference>
<dbReference type="SUPFAM" id="SSF103473">
    <property type="entry name" value="MFS general substrate transporter"/>
    <property type="match status" value="1"/>
</dbReference>
<feature type="transmembrane region" description="Helical" evidence="19">
    <location>
        <begin position="482"/>
        <end position="501"/>
    </location>
</feature>
<evidence type="ECO:0000256" key="13">
    <source>
        <dbReference type="ARBA" id="ARBA00045087"/>
    </source>
</evidence>
<comment type="similarity">
    <text evidence="14">Belongs to the major facilitator superfamily. Feline leukemia virus subgroup C receptor (TC 2.A.1.28.1) family.</text>
</comment>
<evidence type="ECO:0000256" key="7">
    <source>
        <dbReference type="ARBA" id="ARBA00023057"/>
    </source>
</evidence>
<keyword evidence="9" id="KW-0675">Receptor</keyword>
<feature type="transmembrane region" description="Helical" evidence="19">
    <location>
        <begin position="130"/>
        <end position="152"/>
    </location>
</feature>
<evidence type="ECO:0000259" key="20">
    <source>
        <dbReference type="PROSITE" id="PS50850"/>
    </source>
</evidence>
<dbReference type="PANTHER" id="PTHR10924">
    <property type="entry name" value="MAJOR FACILITATOR SUPERFAMILY PROTEIN-RELATED"/>
    <property type="match status" value="1"/>
</dbReference>
<dbReference type="CDD" id="cd17398">
    <property type="entry name" value="MFS_FLVCR_like"/>
    <property type="match status" value="1"/>
</dbReference>
<dbReference type="EMBL" id="IACT01002919">
    <property type="protein sequence ID" value="LAC22173.1"/>
    <property type="molecule type" value="mRNA"/>
</dbReference>
<sequence>MEGNSSPRKNATDTKEGTPTHENGVSSKKEAEAAVEKTPLQRRTGPELSLAVQPNYDGGSTAPKSTPGCSSGTSGGPSSLSDGVQNDDSSQIYIEYKRRWFILILFIAYSMSNAFQWIEYSIIANIISKYYGVDAAFVDWCSMLYMVTYIPLIFPGSWILQKKGLRFTVIMGSLGTMIGSWIKCASVSPDRFYVTFLGQFITACSQIFILSVPTRLAAVWFGSTQVSTACSIGVFGNQAGIALGFLIPPMLVPDSDDVADVEKGLYIMFFSVAGICTVIFIIILIWFVEKPETVPSGAAASSGLAQSSASYTDIIIRLMKNRSYMLLLISYGINVGVFYAVSTLLSQIVLQHFPDENLNAGRIGLLIVVAGMLGSILCGEILDKTSRFKLVTLTVYLMSLLFMVAYTFVFDLQVLAFVFVVAGALGFFMTGYLPVGFEFAAELTFPEPEGTSSGLLNASAQSFGLVFTMAGSALLRSYGDKASNGMLASVLVLGAIITAAIKEDLKRQKAMRNACIQDGPRT</sequence>
<feature type="region of interest" description="Disordered" evidence="18">
    <location>
        <begin position="1"/>
        <end position="84"/>
    </location>
</feature>
<dbReference type="PROSITE" id="PS50850">
    <property type="entry name" value="MFS"/>
    <property type="match status" value="1"/>
</dbReference>
<feature type="domain" description="Major facilitator superfamily (MFS) profile" evidence="20">
    <location>
        <begin position="101"/>
        <end position="506"/>
    </location>
</feature>
<feature type="compositionally biased region" description="Basic and acidic residues" evidence="18">
    <location>
        <begin position="10"/>
        <end position="19"/>
    </location>
</feature>
<keyword evidence="6 19" id="KW-1133">Transmembrane helix</keyword>
<feature type="transmembrane region" description="Helical" evidence="19">
    <location>
        <begin position="194"/>
        <end position="214"/>
    </location>
</feature>
<evidence type="ECO:0000256" key="3">
    <source>
        <dbReference type="ARBA" id="ARBA00022475"/>
    </source>
</evidence>
<evidence type="ECO:0000256" key="6">
    <source>
        <dbReference type="ARBA" id="ARBA00022989"/>
    </source>
</evidence>
<keyword evidence="2" id="KW-0813">Transport</keyword>
<feature type="compositionally biased region" description="Low complexity" evidence="18">
    <location>
        <begin position="65"/>
        <end position="83"/>
    </location>
</feature>
<evidence type="ECO:0000313" key="21">
    <source>
        <dbReference type="EMBL" id="LAC22173.1"/>
    </source>
</evidence>
<keyword evidence="7" id="KW-0265">Erythrocyte maturation</keyword>
<evidence type="ECO:0000256" key="4">
    <source>
        <dbReference type="ARBA" id="ARBA00022553"/>
    </source>
</evidence>
<dbReference type="InterPro" id="IPR011701">
    <property type="entry name" value="MFS"/>
</dbReference>
<keyword evidence="10" id="KW-0325">Glycoprotein</keyword>
<evidence type="ECO:0000256" key="12">
    <source>
        <dbReference type="ARBA" id="ARBA00036811"/>
    </source>
</evidence>